<name>A0ABQ1JGB8_9GAMM</name>
<evidence type="ECO:0000256" key="2">
    <source>
        <dbReference type="ARBA" id="ARBA00023015"/>
    </source>
</evidence>
<keyword evidence="3" id="KW-0238">DNA-binding</keyword>
<accession>A0ABQ1JGB8</accession>
<evidence type="ECO:0000259" key="5">
    <source>
        <dbReference type="PROSITE" id="PS50931"/>
    </source>
</evidence>
<proteinExistence type="inferred from homology"/>
<dbReference type="Gene3D" id="1.10.10.10">
    <property type="entry name" value="Winged helix-like DNA-binding domain superfamily/Winged helix DNA-binding domain"/>
    <property type="match status" value="1"/>
</dbReference>
<comment type="similarity">
    <text evidence="1">Belongs to the LysR transcriptional regulatory family.</text>
</comment>
<gene>
    <name evidence="6" type="ORF">GCM10011607_31110</name>
</gene>
<organism evidence="6 7">
    <name type="scientific">Shewanella inventionis</name>
    <dbReference type="NCBI Taxonomy" id="1738770"/>
    <lineage>
        <taxon>Bacteria</taxon>
        <taxon>Pseudomonadati</taxon>
        <taxon>Pseudomonadota</taxon>
        <taxon>Gammaproteobacteria</taxon>
        <taxon>Alteromonadales</taxon>
        <taxon>Shewanellaceae</taxon>
        <taxon>Shewanella</taxon>
    </lineage>
</organism>
<dbReference type="InterPro" id="IPR050389">
    <property type="entry name" value="LysR-type_TF"/>
</dbReference>
<sequence>MKIDLNLFVVFDAIYCEGNITKAASVLNLSQPAVSHSLGKLRDHFDDALFIRQGNEMRPTPVAKNVIDDVREALHQLQVCLVQSRQFEPLTSRKSFSLSLHGSLEPYYLPILQESLSLESPAINLRSNKRVRRTELENKLASGDIDLAIDTLIPVSNNIMHTQLELDRLVVVARKNHPAINPDLDLETYLKLGHVLVSSRSTGPSLEDFELSRIGLHRKIALRCQHALSACRVILNNDMLLTLPKTAAQMYANMLDIAIYPMPVELPELGVHLYWHVNVDKEPANKWLRNKMIIAATESKKITSNRHVRNNNN</sequence>
<protein>
    <submittedName>
        <fullName evidence="6">LysR family transcriptional regulator</fullName>
    </submittedName>
</protein>
<evidence type="ECO:0000256" key="1">
    <source>
        <dbReference type="ARBA" id="ARBA00009437"/>
    </source>
</evidence>
<dbReference type="RefSeq" id="WP_188740263.1">
    <property type="nucleotide sequence ID" value="NZ_BMII01000028.1"/>
</dbReference>
<dbReference type="PANTHER" id="PTHR30118">
    <property type="entry name" value="HTH-TYPE TRANSCRIPTIONAL REGULATOR LEUO-RELATED"/>
    <property type="match status" value="1"/>
</dbReference>
<dbReference type="PROSITE" id="PS50931">
    <property type="entry name" value="HTH_LYSR"/>
    <property type="match status" value="1"/>
</dbReference>
<keyword evidence="7" id="KW-1185">Reference proteome</keyword>
<dbReference type="InterPro" id="IPR000847">
    <property type="entry name" value="LysR_HTH_N"/>
</dbReference>
<dbReference type="PRINTS" id="PR00039">
    <property type="entry name" value="HTHLYSR"/>
</dbReference>
<dbReference type="InterPro" id="IPR036390">
    <property type="entry name" value="WH_DNA-bd_sf"/>
</dbReference>
<evidence type="ECO:0000313" key="6">
    <source>
        <dbReference type="EMBL" id="GGB68270.1"/>
    </source>
</evidence>
<dbReference type="Gene3D" id="3.40.190.10">
    <property type="entry name" value="Periplasmic binding protein-like II"/>
    <property type="match status" value="2"/>
</dbReference>
<dbReference type="SUPFAM" id="SSF46785">
    <property type="entry name" value="Winged helix' DNA-binding domain"/>
    <property type="match status" value="1"/>
</dbReference>
<comment type="caution">
    <text evidence="6">The sequence shown here is derived from an EMBL/GenBank/DDBJ whole genome shotgun (WGS) entry which is preliminary data.</text>
</comment>
<dbReference type="InterPro" id="IPR005119">
    <property type="entry name" value="LysR_subst-bd"/>
</dbReference>
<dbReference type="SUPFAM" id="SSF53850">
    <property type="entry name" value="Periplasmic binding protein-like II"/>
    <property type="match status" value="1"/>
</dbReference>
<evidence type="ECO:0000256" key="3">
    <source>
        <dbReference type="ARBA" id="ARBA00023125"/>
    </source>
</evidence>
<dbReference type="InterPro" id="IPR037402">
    <property type="entry name" value="YidZ_PBP2"/>
</dbReference>
<dbReference type="PANTHER" id="PTHR30118:SF15">
    <property type="entry name" value="TRANSCRIPTIONAL REGULATORY PROTEIN"/>
    <property type="match status" value="1"/>
</dbReference>
<dbReference type="Pfam" id="PF03466">
    <property type="entry name" value="LysR_substrate"/>
    <property type="match status" value="1"/>
</dbReference>
<dbReference type="Proteomes" id="UP000617555">
    <property type="component" value="Unassembled WGS sequence"/>
</dbReference>
<evidence type="ECO:0000256" key="4">
    <source>
        <dbReference type="ARBA" id="ARBA00023163"/>
    </source>
</evidence>
<dbReference type="EMBL" id="BMII01000028">
    <property type="protein sequence ID" value="GGB68270.1"/>
    <property type="molecule type" value="Genomic_DNA"/>
</dbReference>
<dbReference type="Pfam" id="PF00126">
    <property type="entry name" value="HTH_1"/>
    <property type="match status" value="1"/>
</dbReference>
<dbReference type="CDD" id="cd08417">
    <property type="entry name" value="PBP2_Nitroaromatics_like"/>
    <property type="match status" value="1"/>
</dbReference>
<reference evidence="7" key="1">
    <citation type="journal article" date="2019" name="Int. J. Syst. Evol. Microbiol.">
        <title>The Global Catalogue of Microorganisms (GCM) 10K type strain sequencing project: providing services to taxonomists for standard genome sequencing and annotation.</title>
        <authorList>
            <consortium name="The Broad Institute Genomics Platform"/>
            <consortium name="The Broad Institute Genome Sequencing Center for Infectious Disease"/>
            <person name="Wu L."/>
            <person name="Ma J."/>
        </authorList>
    </citation>
    <scope>NUCLEOTIDE SEQUENCE [LARGE SCALE GENOMIC DNA]</scope>
    <source>
        <strain evidence="7">CGMCC 1.15339</strain>
    </source>
</reference>
<keyword evidence="4" id="KW-0804">Transcription</keyword>
<feature type="domain" description="HTH lysR-type" evidence="5">
    <location>
        <begin position="3"/>
        <end position="60"/>
    </location>
</feature>
<dbReference type="InterPro" id="IPR036388">
    <property type="entry name" value="WH-like_DNA-bd_sf"/>
</dbReference>
<keyword evidence="2" id="KW-0805">Transcription regulation</keyword>
<evidence type="ECO:0000313" key="7">
    <source>
        <dbReference type="Proteomes" id="UP000617555"/>
    </source>
</evidence>